<dbReference type="Proteomes" id="UP000000238">
    <property type="component" value="Chromosome"/>
</dbReference>
<gene>
    <name evidence="1" type="ordered locus">HCH_03307</name>
</gene>
<accession>Q2SH12</accession>
<keyword evidence="2" id="KW-1185">Reference proteome</keyword>
<dbReference type="KEGG" id="hch:HCH_03307"/>
<proteinExistence type="predicted"/>
<sequence>MCEAGKIALMADNPSALKNGYLTSKGRGFCAAVSRGKQGLHVQALSLQTIGRKRCVCLINN</sequence>
<evidence type="ECO:0000313" key="1">
    <source>
        <dbReference type="EMBL" id="ABC30062.1"/>
    </source>
</evidence>
<reference evidence="1 2" key="1">
    <citation type="journal article" date="2005" name="Nucleic Acids Res.">
        <title>Genomic blueprint of Hahella chejuensis, a marine microbe producing an algicidal agent.</title>
        <authorList>
            <person name="Jeong H."/>
            <person name="Yim J.H."/>
            <person name="Lee C."/>
            <person name="Choi S.-H."/>
            <person name="Park Y.K."/>
            <person name="Yoon S.H."/>
            <person name="Hur C.-G."/>
            <person name="Kang H.-Y."/>
            <person name="Kim D."/>
            <person name="Lee H.H."/>
            <person name="Park K.H."/>
            <person name="Park S.-H."/>
            <person name="Park H.-S."/>
            <person name="Lee H.K."/>
            <person name="Oh T.K."/>
            <person name="Kim J.F."/>
        </authorList>
    </citation>
    <scope>NUCLEOTIDE SEQUENCE [LARGE SCALE GENOMIC DNA]</scope>
    <source>
        <strain evidence="1 2">KCTC 2396</strain>
    </source>
</reference>
<dbReference type="EMBL" id="CP000155">
    <property type="protein sequence ID" value="ABC30062.1"/>
    <property type="molecule type" value="Genomic_DNA"/>
</dbReference>
<dbReference type="AlphaFoldDB" id="Q2SH12"/>
<protein>
    <submittedName>
        <fullName evidence="1">Uncharacterized protein</fullName>
    </submittedName>
</protein>
<organism evidence="1 2">
    <name type="scientific">Hahella chejuensis (strain KCTC 2396)</name>
    <dbReference type="NCBI Taxonomy" id="349521"/>
    <lineage>
        <taxon>Bacteria</taxon>
        <taxon>Pseudomonadati</taxon>
        <taxon>Pseudomonadota</taxon>
        <taxon>Gammaproteobacteria</taxon>
        <taxon>Oceanospirillales</taxon>
        <taxon>Hahellaceae</taxon>
        <taxon>Hahella</taxon>
    </lineage>
</organism>
<dbReference type="HOGENOM" id="CLU_2916125_0_0_6"/>
<name>Q2SH12_HAHCH</name>
<evidence type="ECO:0000313" key="2">
    <source>
        <dbReference type="Proteomes" id="UP000000238"/>
    </source>
</evidence>